<protein>
    <recommendedName>
        <fullName evidence="11 12">Diaminopimelate decarboxylase</fullName>
        <shortName evidence="12">DAP decarboxylase</shortName>
        <shortName evidence="12">DAPDC</shortName>
        <ecNumber evidence="10 12">4.1.1.20</ecNumber>
    </recommendedName>
</protein>
<dbReference type="EMBL" id="CAKP01000023">
    <property type="protein sequence ID" value="CCJ32649.1"/>
    <property type="molecule type" value="Genomic_DNA"/>
</dbReference>
<evidence type="ECO:0000259" key="15">
    <source>
        <dbReference type="Pfam" id="PF02784"/>
    </source>
</evidence>
<comment type="function">
    <text evidence="12">Specifically catalyzes the decarboxylation of meso-diaminopimelate (meso-DAP) to L-lysine.</text>
</comment>
<comment type="subunit">
    <text evidence="12">Homodimer.</text>
</comment>
<dbReference type="PRINTS" id="PR01179">
    <property type="entry name" value="ODADCRBXLASE"/>
</dbReference>
<keyword evidence="4 12" id="KW-0663">Pyridoxal phosphate</keyword>
<proteinExistence type="inferred from homology"/>
<evidence type="ECO:0000256" key="3">
    <source>
        <dbReference type="ARBA" id="ARBA00022793"/>
    </source>
</evidence>
<feature type="binding site" evidence="12">
    <location>
        <position position="389"/>
    </location>
    <ligand>
        <name>pyridoxal 5'-phosphate</name>
        <dbReference type="ChEBI" id="CHEBI:597326"/>
    </ligand>
</feature>
<dbReference type="AlphaFoldDB" id="I7K512"/>
<dbReference type="FunFam" id="2.40.37.10:FF:000003">
    <property type="entry name" value="Diaminopimelate decarboxylase"/>
    <property type="match status" value="1"/>
</dbReference>
<dbReference type="InterPro" id="IPR022644">
    <property type="entry name" value="De-COase2_N"/>
</dbReference>
<dbReference type="UniPathway" id="UPA00034">
    <property type="reaction ID" value="UER00027"/>
</dbReference>
<dbReference type="PRINTS" id="PR01181">
    <property type="entry name" value="DAPDCRBXLASE"/>
</dbReference>
<name>I7K512_9CLOT</name>
<evidence type="ECO:0000256" key="1">
    <source>
        <dbReference type="ARBA" id="ARBA00001933"/>
    </source>
</evidence>
<evidence type="ECO:0000256" key="13">
    <source>
        <dbReference type="PIRSR" id="PIRSR600183-50"/>
    </source>
</evidence>
<dbReference type="NCBIfam" id="TIGR01048">
    <property type="entry name" value="lysA"/>
    <property type="match status" value="1"/>
</dbReference>
<dbReference type="GO" id="GO:0009089">
    <property type="term" value="P:lysine biosynthetic process via diaminopimelate"/>
    <property type="evidence" value="ECO:0007669"/>
    <property type="project" value="UniProtKB-UniRule"/>
</dbReference>
<evidence type="ECO:0000313" key="16">
    <source>
        <dbReference type="EMBL" id="CCJ32649.1"/>
    </source>
</evidence>
<feature type="domain" description="Orn/DAP/Arg decarboxylase 2 N-terminal" evidence="15">
    <location>
        <begin position="39"/>
        <end position="295"/>
    </location>
</feature>
<dbReference type="GO" id="GO:0030170">
    <property type="term" value="F:pyridoxal phosphate binding"/>
    <property type="evidence" value="ECO:0007669"/>
    <property type="project" value="UniProtKB-UniRule"/>
</dbReference>
<dbReference type="InterPro" id="IPR002986">
    <property type="entry name" value="DAP_deCOOHase_LysA"/>
</dbReference>
<feature type="binding site" evidence="12">
    <location>
        <position position="389"/>
    </location>
    <ligand>
        <name>substrate</name>
    </ligand>
</feature>
<evidence type="ECO:0000313" key="17">
    <source>
        <dbReference type="Proteomes" id="UP000007652"/>
    </source>
</evidence>
<dbReference type="Pfam" id="PF02784">
    <property type="entry name" value="Orn_Arg_deC_N"/>
    <property type="match status" value="1"/>
</dbReference>
<keyword evidence="17" id="KW-1185">Reference proteome</keyword>
<evidence type="ECO:0000256" key="8">
    <source>
        <dbReference type="ARBA" id="ARBA00060643"/>
    </source>
</evidence>
<dbReference type="InterPro" id="IPR009006">
    <property type="entry name" value="Ala_racemase/Decarboxylase_C"/>
</dbReference>
<dbReference type="SUPFAM" id="SSF50621">
    <property type="entry name" value="Alanine racemase C-terminal domain-like"/>
    <property type="match status" value="1"/>
</dbReference>
<dbReference type="Proteomes" id="UP000007652">
    <property type="component" value="Unassembled WGS sequence"/>
</dbReference>
<accession>I7K512</accession>
<evidence type="ECO:0000256" key="14">
    <source>
        <dbReference type="RuleBase" id="RU003738"/>
    </source>
</evidence>
<dbReference type="EC" id="4.1.1.20" evidence="10 12"/>
<keyword evidence="6 12" id="KW-0456">Lyase</keyword>
<feature type="binding site" evidence="12">
    <location>
        <position position="247"/>
    </location>
    <ligand>
        <name>pyridoxal 5'-phosphate</name>
        <dbReference type="ChEBI" id="CHEBI:597326"/>
    </ligand>
</feature>
<dbReference type="Gene3D" id="3.20.20.10">
    <property type="entry name" value="Alanine racemase"/>
    <property type="match status" value="1"/>
</dbReference>
<feature type="binding site" evidence="12">
    <location>
        <position position="292"/>
    </location>
    <ligand>
        <name>substrate</name>
    </ligand>
</feature>
<dbReference type="STRING" id="857293.CAAU_0565"/>
<evidence type="ECO:0000256" key="6">
    <source>
        <dbReference type="ARBA" id="ARBA00023239"/>
    </source>
</evidence>
<feature type="binding site" evidence="12">
    <location>
        <position position="333"/>
    </location>
    <ligand>
        <name>substrate</name>
    </ligand>
</feature>
<feature type="binding site" evidence="12">
    <location>
        <begin position="289"/>
        <end position="292"/>
    </location>
    <ligand>
        <name>pyridoxal 5'-phosphate</name>
        <dbReference type="ChEBI" id="CHEBI:597326"/>
    </ligand>
</feature>
<keyword evidence="5 12" id="KW-0457">Lysine biosynthesis</keyword>
<comment type="catalytic activity">
    <reaction evidence="7 12 14">
        <text>meso-2,6-diaminopimelate + H(+) = L-lysine + CO2</text>
        <dbReference type="Rhea" id="RHEA:15101"/>
        <dbReference type="ChEBI" id="CHEBI:15378"/>
        <dbReference type="ChEBI" id="CHEBI:16526"/>
        <dbReference type="ChEBI" id="CHEBI:32551"/>
        <dbReference type="ChEBI" id="CHEBI:57791"/>
        <dbReference type="EC" id="4.1.1.20"/>
    </reaction>
</comment>
<dbReference type="eggNOG" id="COG0019">
    <property type="taxonomic scope" value="Bacteria"/>
</dbReference>
<comment type="cofactor">
    <cofactor evidence="1 12 13 14">
        <name>pyridoxal 5'-phosphate</name>
        <dbReference type="ChEBI" id="CHEBI:597326"/>
    </cofactor>
</comment>
<evidence type="ECO:0000256" key="9">
    <source>
        <dbReference type="ARBA" id="ARBA00060983"/>
    </source>
</evidence>
<comment type="pathway">
    <text evidence="8 12 14">Amino-acid biosynthesis; L-lysine biosynthesis via DAP pathway; L-lysine from DL-2,6-diaminopimelate: step 1/1.</text>
</comment>
<keyword evidence="2 12" id="KW-0028">Amino-acid biosynthesis</keyword>
<reference evidence="16 17" key="1">
    <citation type="journal article" date="2011" name="J. Bacteriol.">
        <title>Draft genome sequence of Caloramator australicus strain RC3T, a thermoanaerobe from the Great Artesian Basin of Australia.</title>
        <authorList>
            <person name="Ogg C.D."/>
            <person name="Patel B.K.C."/>
        </authorList>
    </citation>
    <scope>NUCLEOTIDE SEQUENCE [LARGE SCALE GENOMIC DNA]</scope>
    <source>
        <strain evidence="16 17">RC3</strain>
    </source>
</reference>
<comment type="caution">
    <text evidence="16">The sequence shown here is derived from an EMBL/GenBank/DDBJ whole genome shotgun (WGS) entry which is preliminary data.</text>
</comment>
<evidence type="ECO:0000256" key="4">
    <source>
        <dbReference type="ARBA" id="ARBA00022898"/>
    </source>
</evidence>
<dbReference type="PANTHER" id="PTHR43727">
    <property type="entry name" value="DIAMINOPIMELATE DECARBOXYLASE"/>
    <property type="match status" value="1"/>
</dbReference>
<evidence type="ECO:0000256" key="12">
    <source>
        <dbReference type="HAMAP-Rule" id="MF_02120"/>
    </source>
</evidence>
<evidence type="ECO:0000256" key="10">
    <source>
        <dbReference type="ARBA" id="ARBA00066427"/>
    </source>
</evidence>
<gene>
    <name evidence="12" type="primary">lysA</name>
    <name evidence="16" type="ORF">CAAU_0565</name>
</gene>
<dbReference type="InterPro" id="IPR029066">
    <property type="entry name" value="PLP-binding_barrel"/>
</dbReference>
<sequence>MFGYNSLGINENGVLTISGVDAVLLAKIYGTPLYVIDEAEIIRRCNEIRESHIEKYGGRAVYASKAFLNKEMCRIIERQGLGLDVVSGGELYTARAANFPMERIIFHGNNKSLNELEMAVELGVGRIVIDNFYEIDNLNYIVKSKNKKIDVQIRINPGIDGHTHEFIKTGHVDSKFGFPLFDDSAFFAVKSVLESSLLNLKGLHLHLGSQLHQKDVYVRAVTVLAEFIKRIKDELNYEIEEINLGGGFGIFYTEDDSRKFINYFTDAINISVIKEFNRLGLKRPIVYIEPGRWIIGEAGFTIYTVGAIKEIKDVRKYIGVDGGMADNPRPPLYGAKYLALLANKITEVEEEVVTIAGKCCESGDILIRDISLPKVESGDILVVLSTGAYNYSMASNYNRLPRPAVVLVNNGNHRLIVKRETYEDLIRNDI</sequence>
<feature type="active site" description="Proton donor" evidence="13">
    <location>
        <position position="360"/>
    </location>
</feature>
<dbReference type="GO" id="GO:0008836">
    <property type="term" value="F:diaminopimelate decarboxylase activity"/>
    <property type="evidence" value="ECO:0007669"/>
    <property type="project" value="UniProtKB-UniRule"/>
</dbReference>
<feature type="binding site" evidence="12">
    <location>
        <position position="329"/>
    </location>
    <ligand>
        <name>substrate</name>
    </ligand>
</feature>
<dbReference type="CDD" id="cd06828">
    <property type="entry name" value="PLPDE_III_DapDC"/>
    <property type="match status" value="1"/>
</dbReference>
<dbReference type="PANTHER" id="PTHR43727:SF2">
    <property type="entry name" value="GROUP IV DECARBOXYLASE"/>
    <property type="match status" value="1"/>
</dbReference>
<dbReference type="HAMAP" id="MF_02120">
    <property type="entry name" value="LysA"/>
    <property type="match status" value="1"/>
</dbReference>
<dbReference type="Gene3D" id="2.40.37.10">
    <property type="entry name" value="Lyase, Ornithine Decarboxylase, Chain A, domain 1"/>
    <property type="match status" value="1"/>
</dbReference>
<organism evidence="16 17">
    <name type="scientific">Caloramator australicus RC3</name>
    <dbReference type="NCBI Taxonomy" id="857293"/>
    <lineage>
        <taxon>Bacteria</taxon>
        <taxon>Bacillati</taxon>
        <taxon>Bacillota</taxon>
        <taxon>Clostridia</taxon>
        <taxon>Eubacteriales</taxon>
        <taxon>Clostridiaceae</taxon>
        <taxon>Caloramator</taxon>
    </lineage>
</organism>
<dbReference type="OrthoDB" id="9802241at2"/>
<keyword evidence="3 12" id="KW-0210">Decarboxylase</keyword>
<feature type="binding site" evidence="12">
    <location>
        <position position="361"/>
    </location>
    <ligand>
        <name>substrate</name>
    </ligand>
</feature>
<evidence type="ECO:0000256" key="7">
    <source>
        <dbReference type="ARBA" id="ARBA00050464"/>
    </source>
</evidence>
<evidence type="ECO:0000256" key="5">
    <source>
        <dbReference type="ARBA" id="ARBA00023154"/>
    </source>
</evidence>
<evidence type="ECO:0000256" key="2">
    <source>
        <dbReference type="ARBA" id="ARBA00022605"/>
    </source>
</evidence>
<dbReference type="SUPFAM" id="SSF51419">
    <property type="entry name" value="PLP-binding barrel"/>
    <property type="match status" value="1"/>
</dbReference>
<feature type="modified residue" description="N6-(pyridoxal phosphate)lysine" evidence="12 13">
    <location>
        <position position="65"/>
    </location>
</feature>
<dbReference type="InterPro" id="IPR000183">
    <property type="entry name" value="Orn/DAP/Arg_de-COase"/>
</dbReference>
<dbReference type="RefSeq" id="WP_008907929.1">
    <property type="nucleotide sequence ID" value="NZ_CAKP01000023.1"/>
</dbReference>
<evidence type="ECO:0000256" key="11">
    <source>
        <dbReference type="ARBA" id="ARBA00074972"/>
    </source>
</evidence>
<dbReference type="FunFam" id="3.20.20.10:FF:000003">
    <property type="entry name" value="Diaminopimelate decarboxylase"/>
    <property type="match status" value="1"/>
</dbReference>
<comment type="similarity">
    <text evidence="9 12">Belongs to the Orn/Lys/Arg decarboxylase class-II family. LysA subfamily.</text>
</comment>